<dbReference type="RefSeq" id="WP_205357136.1">
    <property type="nucleotide sequence ID" value="NZ_JADKYB010000005.1"/>
</dbReference>
<sequence length="552" mass="58677">MGSQEIRHGPLDRGLLEQIRRQATDPSLPRLIAWLAEAIDGHAALRGSGGEVLAQSSETAWTLLPPAVHEALPRLATGELMSAVVDEGDLKARLLAIGPDAPHAVLAAARSEPYSTQMAEVVSHVADLIALLLPGARAAAAERRVREATMTVHTAIVQMLVGGQVALARRSAAVLTPGLLTDSIRLYLVSCPPGFRDDTAHAITSAIADTSASRHENSGPRKQAPAGALVAPSPHKDSQLAVIVPADHTPSAPERHSRVDSILRAVIKDRESHYLGISQTTDVSRATEAHRGATYALNVAHHVPERVWQFNGHAQIADVVASGAHRWAASLLSPLLDTPHIERDELVNTIRVALGFPAAEAAKTLDVHRNTVTGRIKRAGDLLQLNLNDVHARAVLDLALQIDAKAQARPAASPPILQESLSFPEVRAWAERFLAPLARDGRDLHRTLLTWLPHNTNADTAAAELGVHPQTVRGHLRSAEQLLQRTLLAGSAGAHDVVIALFVTGDIKALPGVGARPTSRSSSPSPAHGARILTLPWKQHSDDELTVGCAGG</sequence>
<dbReference type="Proteomes" id="UP000749040">
    <property type="component" value="Unassembled WGS sequence"/>
</dbReference>
<feature type="domain" description="PucR C-terminal helix-turn-helix" evidence="2">
    <location>
        <begin position="348"/>
        <end position="402"/>
    </location>
</feature>
<dbReference type="PANTHER" id="PTHR33744">
    <property type="entry name" value="CARBOHYDRATE DIACID REGULATOR"/>
    <property type="match status" value="1"/>
</dbReference>
<evidence type="ECO:0000256" key="1">
    <source>
        <dbReference type="SAM" id="MobiDB-lite"/>
    </source>
</evidence>
<feature type="region of interest" description="Disordered" evidence="1">
    <location>
        <begin position="209"/>
        <end position="231"/>
    </location>
</feature>
<dbReference type="EMBL" id="JADKYB010000005">
    <property type="protein sequence ID" value="MBM9505293.1"/>
    <property type="molecule type" value="Genomic_DNA"/>
</dbReference>
<dbReference type="Gene3D" id="1.10.10.2840">
    <property type="entry name" value="PucR C-terminal helix-turn-helix domain"/>
    <property type="match status" value="2"/>
</dbReference>
<keyword evidence="4" id="KW-1185">Reference proteome</keyword>
<gene>
    <name evidence="3" type="ORF">ITX44_12195</name>
</gene>
<dbReference type="InterPro" id="IPR025736">
    <property type="entry name" value="PucR_C-HTH_dom"/>
</dbReference>
<dbReference type="PANTHER" id="PTHR33744:SF1">
    <property type="entry name" value="DNA-BINDING TRANSCRIPTIONAL ACTIVATOR ADER"/>
    <property type="match status" value="1"/>
</dbReference>
<name>A0ABS2TPM9_9ACTN</name>
<feature type="domain" description="PucR C-terminal helix-turn-helix" evidence="2">
    <location>
        <begin position="444"/>
        <end position="488"/>
    </location>
</feature>
<protein>
    <submittedName>
        <fullName evidence="3">Helix-turn-helix domain-containing protein</fullName>
    </submittedName>
</protein>
<evidence type="ECO:0000313" key="3">
    <source>
        <dbReference type="EMBL" id="MBM9505293.1"/>
    </source>
</evidence>
<organism evidence="3 4">
    <name type="scientific">Actinacidiphila acididurans</name>
    <dbReference type="NCBI Taxonomy" id="2784346"/>
    <lineage>
        <taxon>Bacteria</taxon>
        <taxon>Bacillati</taxon>
        <taxon>Actinomycetota</taxon>
        <taxon>Actinomycetes</taxon>
        <taxon>Kitasatosporales</taxon>
        <taxon>Streptomycetaceae</taxon>
        <taxon>Actinacidiphila</taxon>
    </lineage>
</organism>
<accession>A0ABS2TPM9</accession>
<dbReference type="Pfam" id="PF13556">
    <property type="entry name" value="HTH_30"/>
    <property type="match status" value="2"/>
</dbReference>
<dbReference type="InterPro" id="IPR051448">
    <property type="entry name" value="CdaR-like_regulators"/>
</dbReference>
<evidence type="ECO:0000313" key="4">
    <source>
        <dbReference type="Proteomes" id="UP000749040"/>
    </source>
</evidence>
<comment type="caution">
    <text evidence="3">The sequence shown here is derived from an EMBL/GenBank/DDBJ whole genome shotgun (WGS) entry which is preliminary data.</text>
</comment>
<dbReference type="InterPro" id="IPR042070">
    <property type="entry name" value="PucR_C-HTH_sf"/>
</dbReference>
<proteinExistence type="predicted"/>
<evidence type="ECO:0000259" key="2">
    <source>
        <dbReference type="Pfam" id="PF13556"/>
    </source>
</evidence>
<reference evidence="3 4" key="1">
    <citation type="submission" date="2021-01" db="EMBL/GenBank/DDBJ databases">
        <title>Streptomyces acididurans sp. nov., isolated from a peat swamp forest soil.</title>
        <authorList>
            <person name="Chantavorakit T."/>
            <person name="Duangmal K."/>
        </authorList>
    </citation>
    <scope>NUCLEOTIDE SEQUENCE [LARGE SCALE GENOMIC DNA]</scope>
    <source>
        <strain evidence="3 4">KK5PA1</strain>
    </source>
</reference>